<dbReference type="PANTHER" id="PTHR43056:SF5">
    <property type="entry name" value="PEPTIDASE S9 PROLYL OLIGOPEPTIDASE CATALYTIC DOMAIN-CONTAINING PROTEIN"/>
    <property type="match status" value="1"/>
</dbReference>
<accession>A0ABT1JC06</accession>
<reference evidence="2 3" key="2">
    <citation type="submission" date="2022-06" db="EMBL/GenBank/DDBJ databases">
        <title>Genomic Encyclopedia of Type Strains, Phase I: the one thousand microbial genomes (KMG-I) project.</title>
        <authorList>
            <person name="Kyrpides N."/>
        </authorList>
    </citation>
    <scope>NUCLEOTIDE SEQUENCE [LARGE SCALE GENOMIC DNA]</scope>
    <source>
        <strain evidence="2 3">DSM 43889</strain>
    </source>
</reference>
<dbReference type="PANTHER" id="PTHR43056">
    <property type="entry name" value="PEPTIDASE S9 PROLYL OLIGOPEPTIDASE"/>
    <property type="match status" value="1"/>
</dbReference>
<dbReference type="InterPro" id="IPR001375">
    <property type="entry name" value="Peptidase_S9_cat"/>
</dbReference>
<dbReference type="GO" id="GO:0004177">
    <property type="term" value="F:aminopeptidase activity"/>
    <property type="evidence" value="ECO:0007669"/>
    <property type="project" value="UniProtKB-KW"/>
</dbReference>
<dbReference type="InterPro" id="IPR029058">
    <property type="entry name" value="AB_hydrolase_fold"/>
</dbReference>
<dbReference type="RefSeq" id="WP_026419820.1">
    <property type="nucleotide sequence ID" value="NZ_AUBJ02000001.1"/>
</dbReference>
<name>A0ABT1JC06_ACTCY</name>
<reference evidence="2 3" key="1">
    <citation type="submission" date="2013-07" db="EMBL/GenBank/DDBJ databases">
        <authorList>
            <consortium name="DOE Joint Genome Institute"/>
            <person name="Reeve W."/>
            <person name="Huntemann M."/>
            <person name="Han J."/>
            <person name="Chen A."/>
            <person name="Kyrpides N."/>
            <person name="Mavromatis K."/>
            <person name="Markowitz V."/>
            <person name="Palaniappan K."/>
            <person name="Ivanova N."/>
            <person name="Schaumberg A."/>
            <person name="Pati A."/>
            <person name="Liolios K."/>
            <person name="Nordberg H.P."/>
            <person name="Cantor M.N."/>
            <person name="Hua S.X."/>
            <person name="Woyke T."/>
        </authorList>
    </citation>
    <scope>NUCLEOTIDE SEQUENCE [LARGE SCALE GENOMIC DNA]</scope>
    <source>
        <strain evidence="2 3">DSM 43889</strain>
    </source>
</reference>
<comment type="caution">
    <text evidence="2">The sequence shown here is derived from an EMBL/GenBank/DDBJ whole genome shotgun (WGS) entry which is preliminary data.</text>
</comment>
<keyword evidence="3" id="KW-1185">Reference proteome</keyword>
<dbReference type="SUPFAM" id="SSF53474">
    <property type="entry name" value="alpha/beta-Hydrolases"/>
    <property type="match status" value="1"/>
</dbReference>
<keyword evidence="2" id="KW-0031">Aminopeptidase</keyword>
<dbReference type="EMBL" id="AUBJ02000001">
    <property type="protein sequence ID" value="MCP2330024.1"/>
    <property type="molecule type" value="Genomic_DNA"/>
</dbReference>
<keyword evidence="2" id="KW-0378">Hydrolase</keyword>
<evidence type="ECO:0000313" key="2">
    <source>
        <dbReference type="EMBL" id="MCP2330024.1"/>
    </source>
</evidence>
<organism evidence="2 3">
    <name type="scientific">Actinoalloteichus caeruleus DSM 43889</name>
    <dbReference type="NCBI Taxonomy" id="1120930"/>
    <lineage>
        <taxon>Bacteria</taxon>
        <taxon>Bacillati</taxon>
        <taxon>Actinomycetota</taxon>
        <taxon>Actinomycetes</taxon>
        <taxon>Pseudonocardiales</taxon>
        <taxon>Pseudonocardiaceae</taxon>
        <taxon>Actinoalloteichus</taxon>
        <taxon>Actinoalloteichus cyanogriseus</taxon>
    </lineage>
</organism>
<dbReference type="Proteomes" id="UP000791080">
    <property type="component" value="Unassembled WGS sequence"/>
</dbReference>
<dbReference type="InterPro" id="IPR050585">
    <property type="entry name" value="Xaa-Pro_dipeptidyl-ppase/CocE"/>
</dbReference>
<dbReference type="SUPFAM" id="SSF69322">
    <property type="entry name" value="Tricorn protease domain 2"/>
    <property type="match status" value="1"/>
</dbReference>
<sequence length="659" mass="71378">MVTISRYGTWTSPISADDAAAAGGGPLLADTHREQVWWTESRPAEGGRVALLRANTPGDAREVLGAPWNVRNRLHEYGGRPWVVFERDGRDLLAFTHWADQRVYLLELDDPAAEPRAISPAPEIEHGFRYGDLAAGPGGDEVWCVREEVTGEGRTDIRRDLVALPVTGAAGEDPGGVRVLAASHHFMTGARPSPDGRHAAWIGWNHPAMPWDGTELCVADIDESGELSEHRVLCGDDGESVCQAEWASADALTVSTDPDGWWNLFRVELDGTRKNLGSVREELGGPLWQVGARWFADLGDGRFAVLRSGALALLDSDTGELTGLPVDVGSSLPSWGPTLAVRTGEVLGVAAGPRHGRAVVAVDPDSGRVRRFTATPGTLPDERYLPVPEERTFTGPDGERIPAYLYRPRNPDFAAADDELPPFLVHAHGGPTGRVSPVLDIDFAYFTSRGIGVVAVNYGGSTGYGREFRERLRENWGVVDVGDCATVARALGAEGIADPDRIAIRGGSAGGWTTASSLTCVDTYRCGTAMYPVLDLEGWANGGTHDFESRYLDGLVGPYPEQRERYRQRAPVNRVQEMLAPLLVLQGLEDEICPADQCERFVAALAEHGVPHAYLAFAGEQHGFRRADTIRAVLQAELSFYGQVLGFEAADVPELEIQR</sequence>
<dbReference type="Gene3D" id="3.40.50.1820">
    <property type="entry name" value="alpha/beta hydrolase"/>
    <property type="match status" value="1"/>
</dbReference>
<feature type="domain" description="Peptidase S9 prolyl oligopeptidase catalytic" evidence="1">
    <location>
        <begin position="441"/>
        <end position="646"/>
    </location>
</feature>
<proteinExistence type="predicted"/>
<gene>
    <name evidence="2" type="ORF">G443_000294</name>
</gene>
<protein>
    <submittedName>
        <fullName evidence="2">Dipeptidyl aminopeptidase/acylaminoacyl peptidase</fullName>
    </submittedName>
</protein>
<keyword evidence="2" id="KW-0645">Protease</keyword>
<dbReference type="Pfam" id="PF00326">
    <property type="entry name" value="Peptidase_S9"/>
    <property type="match status" value="1"/>
</dbReference>
<evidence type="ECO:0000313" key="3">
    <source>
        <dbReference type="Proteomes" id="UP000791080"/>
    </source>
</evidence>
<evidence type="ECO:0000259" key="1">
    <source>
        <dbReference type="Pfam" id="PF00326"/>
    </source>
</evidence>